<evidence type="ECO:0000313" key="7">
    <source>
        <dbReference type="EMBL" id="BDZ46038.1"/>
    </source>
</evidence>
<evidence type="ECO:0000256" key="4">
    <source>
        <dbReference type="ARBA" id="ARBA00022729"/>
    </source>
</evidence>
<dbReference type="PANTHER" id="PTHR30290">
    <property type="entry name" value="PERIPLASMIC BINDING COMPONENT OF ABC TRANSPORTER"/>
    <property type="match status" value="1"/>
</dbReference>
<name>A0ABN6XPF9_9MICO</name>
<dbReference type="EMBL" id="AP027731">
    <property type="protein sequence ID" value="BDZ46038.1"/>
    <property type="molecule type" value="Genomic_DNA"/>
</dbReference>
<comment type="similarity">
    <text evidence="2">Belongs to the bacterial solute-binding protein 5 family.</text>
</comment>
<organism evidence="7 8">
    <name type="scientific">Naasia aerilata</name>
    <dbReference type="NCBI Taxonomy" id="1162966"/>
    <lineage>
        <taxon>Bacteria</taxon>
        <taxon>Bacillati</taxon>
        <taxon>Actinomycetota</taxon>
        <taxon>Actinomycetes</taxon>
        <taxon>Micrococcales</taxon>
        <taxon>Microbacteriaceae</taxon>
        <taxon>Naasia</taxon>
    </lineage>
</organism>
<evidence type="ECO:0000256" key="2">
    <source>
        <dbReference type="ARBA" id="ARBA00005695"/>
    </source>
</evidence>
<dbReference type="InterPro" id="IPR039424">
    <property type="entry name" value="SBP_5"/>
</dbReference>
<evidence type="ECO:0000256" key="3">
    <source>
        <dbReference type="ARBA" id="ARBA00022448"/>
    </source>
</evidence>
<dbReference type="Proteomes" id="UP001321498">
    <property type="component" value="Chromosome"/>
</dbReference>
<proteinExistence type="inferred from homology"/>
<sequence length="522" mass="54541">MTSRSRLLAATAALAVTGIALAGCSGGGGSSSKGGSDDDKLVVAVGTPPVSLDTLKAATGVPGTWFETPAYAGILTRDADGKIQAGLAEKWEYVGDANTDFEFTLRDKLTFADGTPLDAKAAAASLDYFTKTTTGPSRAYFAPMTFTAKDDLTVHITSAVPNPIIPDLLTVGLLGGAPISPAGIADESARAGDTYGAGQYVLDPKKTVSGDHYVYVPNKKYWDQKAVTYSEIDVRVIPNAQQQVQALKSGEVDAIVGDPSIGGTVSGNGLEEIHQPSTVYNFYLMDRGGKVVPALANEKVRQALNFAVDREAIAKAALGDYGKATDQTALDAGEAAGYDPKLEKEYTYDPAKAKALLKEAGFADGFTLPATYLGFSPTDSKIAQAVASQLAEVGVTMQLKSEPDFGTWVNDLVANTYGATLLTGGGSQMYIDAQFAFTQNAVMNQFGVANSDIDAAFQKLASAAPDEIGSAAQGVSSVIVKQALSLPIATSDSIIIYNSKKVKPYYLGSTGELAPIESWPQK</sequence>
<protein>
    <submittedName>
        <fullName evidence="7">Peptide ABC transporter substrate-binding protein</fullName>
    </submittedName>
</protein>
<keyword evidence="8" id="KW-1185">Reference proteome</keyword>
<feature type="chain" id="PRO_5046846089" evidence="5">
    <location>
        <begin position="23"/>
        <end position="522"/>
    </location>
</feature>
<evidence type="ECO:0000313" key="8">
    <source>
        <dbReference type="Proteomes" id="UP001321498"/>
    </source>
</evidence>
<reference evidence="8" key="1">
    <citation type="journal article" date="2019" name="Int. J. Syst. Evol. Microbiol.">
        <title>The Global Catalogue of Microorganisms (GCM) 10K type strain sequencing project: providing services to taxonomists for standard genome sequencing and annotation.</title>
        <authorList>
            <consortium name="The Broad Institute Genomics Platform"/>
            <consortium name="The Broad Institute Genome Sequencing Center for Infectious Disease"/>
            <person name="Wu L."/>
            <person name="Ma J."/>
        </authorList>
    </citation>
    <scope>NUCLEOTIDE SEQUENCE [LARGE SCALE GENOMIC DNA]</scope>
    <source>
        <strain evidence="8">NBRC 108725</strain>
    </source>
</reference>
<accession>A0ABN6XPF9</accession>
<dbReference type="PANTHER" id="PTHR30290:SF10">
    <property type="entry name" value="PERIPLASMIC OLIGOPEPTIDE-BINDING PROTEIN-RELATED"/>
    <property type="match status" value="1"/>
</dbReference>
<keyword evidence="3" id="KW-0813">Transport</keyword>
<evidence type="ECO:0000259" key="6">
    <source>
        <dbReference type="Pfam" id="PF00496"/>
    </source>
</evidence>
<comment type="subcellular location">
    <subcellularLocation>
        <location evidence="1">Cell envelope</location>
    </subcellularLocation>
</comment>
<feature type="signal peptide" evidence="5">
    <location>
        <begin position="1"/>
        <end position="22"/>
    </location>
</feature>
<dbReference type="RefSeq" id="WP_286276141.1">
    <property type="nucleotide sequence ID" value="NZ_AP027731.1"/>
</dbReference>
<feature type="domain" description="Solute-binding protein family 5" evidence="6">
    <location>
        <begin position="82"/>
        <end position="435"/>
    </location>
</feature>
<dbReference type="Pfam" id="PF00496">
    <property type="entry name" value="SBP_bac_5"/>
    <property type="match status" value="1"/>
</dbReference>
<dbReference type="SUPFAM" id="SSF53850">
    <property type="entry name" value="Periplasmic binding protein-like II"/>
    <property type="match status" value="1"/>
</dbReference>
<dbReference type="Gene3D" id="3.40.190.10">
    <property type="entry name" value="Periplasmic binding protein-like II"/>
    <property type="match status" value="1"/>
</dbReference>
<keyword evidence="4 5" id="KW-0732">Signal</keyword>
<dbReference type="PROSITE" id="PS51257">
    <property type="entry name" value="PROKAR_LIPOPROTEIN"/>
    <property type="match status" value="1"/>
</dbReference>
<dbReference type="InterPro" id="IPR000914">
    <property type="entry name" value="SBP_5_dom"/>
</dbReference>
<dbReference type="Gene3D" id="3.10.105.10">
    <property type="entry name" value="Dipeptide-binding Protein, Domain 3"/>
    <property type="match status" value="1"/>
</dbReference>
<evidence type="ECO:0000256" key="1">
    <source>
        <dbReference type="ARBA" id="ARBA00004196"/>
    </source>
</evidence>
<gene>
    <name evidence="7" type="ORF">GCM10025866_19470</name>
</gene>
<dbReference type="PIRSF" id="PIRSF002741">
    <property type="entry name" value="MppA"/>
    <property type="match status" value="1"/>
</dbReference>
<evidence type="ECO:0000256" key="5">
    <source>
        <dbReference type="SAM" id="SignalP"/>
    </source>
</evidence>
<dbReference type="InterPro" id="IPR030678">
    <property type="entry name" value="Peptide/Ni-bd"/>
</dbReference>